<evidence type="ECO:0000256" key="1">
    <source>
        <dbReference type="SAM" id="Phobius"/>
    </source>
</evidence>
<keyword evidence="1" id="KW-1133">Transmembrane helix</keyword>
<dbReference type="AlphaFoldDB" id="A0A2T1GKU9"/>
<gene>
    <name evidence="2" type="ORF">C7B77_05080</name>
</gene>
<evidence type="ECO:0000313" key="3">
    <source>
        <dbReference type="Proteomes" id="UP000238937"/>
    </source>
</evidence>
<reference evidence="2 3" key="1">
    <citation type="submission" date="2018-03" db="EMBL/GenBank/DDBJ databases">
        <title>The ancient ancestry and fast evolution of plastids.</title>
        <authorList>
            <person name="Moore K.R."/>
            <person name="Magnabosco C."/>
            <person name="Momper L."/>
            <person name="Gold D.A."/>
            <person name="Bosak T."/>
            <person name="Fournier G.P."/>
        </authorList>
    </citation>
    <scope>NUCLEOTIDE SEQUENCE [LARGE SCALE GENOMIC DNA]</scope>
    <source>
        <strain evidence="2 3">CCALA 037</strain>
    </source>
</reference>
<proteinExistence type="predicted"/>
<dbReference type="EMBL" id="PVWO01000038">
    <property type="protein sequence ID" value="PSB58374.1"/>
    <property type="molecule type" value="Genomic_DNA"/>
</dbReference>
<feature type="transmembrane region" description="Helical" evidence="1">
    <location>
        <begin position="23"/>
        <end position="44"/>
    </location>
</feature>
<keyword evidence="3" id="KW-1185">Reference proteome</keyword>
<dbReference type="Proteomes" id="UP000238937">
    <property type="component" value="Unassembled WGS sequence"/>
</dbReference>
<name>A0A2T1GKU9_9CYAN</name>
<protein>
    <submittedName>
        <fullName evidence="2">Purine permease</fullName>
    </submittedName>
</protein>
<keyword evidence="1" id="KW-0472">Membrane</keyword>
<evidence type="ECO:0000313" key="2">
    <source>
        <dbReference type="EMBL" id="PSB58374.1"/>
    </source>
</evidence>
<organism evidence="2 3">
    <name type="scientific">Chamaesiphon polymorphus CCALA 037</name>
    <dbReference type="NCBI Taxonomy" id="2107692"/>
    <lineage>
        <taxon>Bacteria</taxon>
        <taxon>Bacillati</taxon>
        <taxon>Cyanobacteriota</taxon>
        <taxon>Cyanophyceae</taxon>
        <taxon>Gomontiellales</taxon>
        <taxon>Chamaesiphonaceae</taxon>
        <taxon>Chamaesiphon</taxon>
    </lineage>
</organism>
<keyword evidence="1" id="KW-0812">Transmembrane</keyword>
<sequence length="46" mass="4726">MGSSHASELNPPDNITPSIGTTINGILILLPLTLILIGLFSGVINP</sequence>
<accession>A0A2T1GKU9</accession>
<comment type="caution">
    <text evidence="2">The sequence shown here is derived from an EMBL/GenBank/DDBJ whole genome shotgun (WGS) entry which is preliminary data.</text>
</comment>